<organism evidence="2 3">
    <name type="scientific">Symbiodinium microadriaticum</name>
    <name type="common">Dinoflagellate</name>
    <name type="synonym">Zooxanthella microadriatica</name>
    <dbReference type="NCBI Taxonomy" id="2951"/>
    <lineage>
        <taxon>Eukaryota</taxon>
        <taxon>Sar</taxon>
        <taxon>Alveolata</taxon>
        <taxon>Dinophyceae</taxon>
        <taxon>Suessiales</taxon>
        <taxon>Symbiodiniaceae</taxon>
        <taxon>Symbiodinium</taxon>
    </lineage>
</organism>
<dbReference type="OrthoDB" id="10565717at2759"/>
<evidence type="ECO:0000256" key="1">
    <source>
        <dbReference type="SAM" id="MobiDB-lite"/>
    </source>
</evidence>
<feature type="non-terminal residue" evidence="2">
    <location>
        <position position="414"/>
    </location>
</feature>
<feature type="region of interest" description="Disordered" evidence="1">
    <location>
        <begin position="151"/>
        <end position="203"/>
    </location>
</feature>
<feature type="compositionally biased region" description="Basic residues" evidence="1">
    <location>
        <begin position="171"/>
        <end position="180"/>
    </location>
</feature>
<comment type="caution">
    <text evidence="2">The sequence shown here is derived from an EMBL/GenBank/DDBJ whole genome shotgun (WGS) entry which is preliminary data.</text>
</comment>
<proteinExistence type="predicted"/>
<evidence type="ECO:0000313" key="3">
    <source>
        <dbReference type="Proteomes" id="UP000186817"/>
    </source>
</evidence>
<dbReference type="EMBL" id="LSRX01004198">
    <property type="protein sequence ID" value="OLP74144.1"/>
    <property type="molecule type" value="Genomic_DNA"/>
</dbReference>
<gene>
    <name evidence="2" type="ORF">AK812_SmicGene46403</name>
</gene>
<feature type="compositionally biased region" description="Basic and acidic residues" evidence="1">
    <location>
        <begin position="152"/>
        <end position="170"/>
    </location>
</feature>
<accession>A0A1Q9BU34</accession>
<dbReference type="Proteomes" id="UP000186817">
    <property type="component" value="Unassembled WGS sequence"/>
</dbReference>
<sequence>MHLQAAVFYKKVDLEVTKEYVSTLQASTAFDHFMEVASQPEDAQVQALNQLGLSLPPGLNSNPNVSKEKALELYLAMVNKAAAKKVEQDRLAAKTTKEKEQLRDAIRAKDPKNLFESAVKQAIIDMSKQVVDPRVDYAQALASNENPINHIDWTKEAPSKRRFTKSELAKRKQAKAKGAHNTKDLAHKGKGKGKDAQKGKGKGYEVPDKGYAVIPTDKDGGYCLVPRGYLRDAHRDILQKSFESVVPIKLVKVDIKDYFMSGSPQALTEHGASMMAQPFQQVGMDVIGFLLSHQYVRSHLFTDQVWRVLVGAGMGLNFSGDLCDAAFYSMSESWFVHNQGLRDQTGILLYVRFRDDVFMILRDGLHMAFCEFMEKWREKAGCFKLVVEDISRSQLTVLDLNLEITKSVTADGQY</sequence>
<dbReference type="AlphaFoldDB" id="A0A1Q9BU34"/>
<keyword evidence="3" id="KW-1185">Reference proteome</keyword>
<reference evidence="2 3" key="1">
    <citation type="submission" date="2016-02" db="EMBL/GenBank/DDBJ databases">
        <title>Genome analysis of coral dinoflagellate symbionts highlights evolutionary adaptations to a symbiotic lifestyle.</title>
        <authorList>
            <person name="Aranda M."/>
            <person name="Li Y."/>
            <person name="Liew Y.J."/>
            <person name="Baumgarten S."/>
            <person name="Simakov O."/>
            <person name="Wilson M."/>
            <person name="Piel J."/>
            <person name="Ashoor H."/>
            <person name="Bougouffa S."/>
            <person name="Bajic V.B."/>
            <person name="Ryu T."/>
            <person name="Ravasi T."/>
            <person name="Bayer T."/>
            <person name="Micklem G."/>
            <person name="Kim H."/>
            <person name="Bhak J."/>
            <person name="Lajeunesse T.C."/>
            <person name="Voolstra C.R."/>
        </authorList>
    </citation>
    <scope>NUCLEOTIDE SEQUENCE [LARGE SCALE GENOMIC DNA]</scope>
    <source>
        <strain evidence="2 3">CCMP2467</strain>
    </source>
</reference>
<feature type="compositionally biased region" description="Basic and acidic residues" evidence="1">
    <location>
        <begin position="181"/>
        <end position="203"/>
    </location>
</feature>
<protein>
    <submittedName>
        <fullName evidence="2">Uncharacterized protein</fullName>
    </submittedName>
</protein>
<evidence type="ECO:0000313" key="2">
    <source>
        <dbReference type="EMBL" id="OLP74144.1"/>
    </source>
</evidence>
<name>A0A1Q9BU34_SYMMI</name>